<dbReference type="PROSITE" id="PS00552">
    <property type="entry name" value="HTH_MERR_1"/>
    <property type="match status" value="1"/>
</dbReference>
<evidence type="ECO:0000313" key="8">
    <source>
        <dbReference type="Proteomes" id="UP001176478"/>
    </source>
</evidence>
<evidence type="ECO:0000313" key="7">
    <source>
        <dbReference type="EMBL" id="MDO7856825.1"/>
    </source>
</evidence>
<dbReference type="InterPro" id="IPR000551">
    <property type="entry name" value="MerR-type_HTH_dom"/>
</dbReference>
<dbReference type="CDD" id="cd01108">
    <property type="entry name" value="HTH_CueR"/>
    <property type="match status" value="1"/>
</dbReference>
<dbReference type="Proteomes" id="UP001176478">
    <property type="component" value="Unassembled WGS sequence"/>
</dbReference>
<dbReference type="Pfam" id="PF13411">
    <property type="entry name" value="MerR_1"/>
    <property type="match status" value="1"/>
</dbReference>
<dbReference type="NCBIfam" id="TIGR02044">
    <property type="entry name" value="CueR"/>
    <property type="match status" value="1"/>
</dbReference>
<evidence type="ECO:0000256" key="4">
    <source>
        <dbReference type="ARBA" id="ARBA00023125"/>
    </source>
</evidence>
<dbReference type="InterPro" id="IPR047057">
    <property type="entry name" value="MerR_fam"/>
</dbReference>
<accession>A0ABT9AQC4</accession>
<organism evidence="7 8">
    <name type="scientific">Providencia huashanensis</name>
    <dbReference type="NCBI Taxonomy" id="3037798"/>
    <lineage>
        <taxon>Bacteria</taxon>
        <taxon>Pseudomonadati</taxon>
        <taxon>Pseudomonadota</taxon>
        <taxon>Gammaproteobacteria</taxon>
        <taxon>Enterobacterales</taxon>
        <taxon>Morganellaceae</taxon>
        <taxon>Providencia</taxon>
    </lineage>
</organism>
<evidence type="ECO:0000256" key="2">
    <source>
        <dbReference type="ARBA" id="ARBA00022490"/>
    </source>
</evidence>
<sequence length="155" mass="17587">MNIGQAAKLSGISAKMIRYYEQTGLIPKAKRTNAGYRYYSQTDIDSLNLIRRARALGFPTEQISVLLCLWRNRERASADVKNMALTHLHELKRKINDLQGIANTLEVLTKHCHGNSDPDCPIIENLVNPAEYLETPVTKKGQLANYSVKNWLTFQ</sequence>
<name>A0ABT9AQC4_9GAMM</name>
<reference evidence="7" key="1">
    <citation type="submission" date="2023-07" db="EMBL/GenBank/DDBJ databases">
        <authorList>
            <person name="Yang W."/>
            <person name="Chen J."/>
            <person name="Ji P."/>
            <person name="Hu F."/>
        </authorList>
    </citation>
    <scope>NUCLEOTIDE SEQUENCE</scope>
    <source>
        <strain evidence="7">CRE-138-0111</strain>
    </source>
</reference>
<feature type="domain" description="HTH merR-type" evidence="6">
    <location>
        <begin position="1"/>
        <end position="69"/>
    </location>
</feature>
<evidence type="ECO:0000259" key="6">
    <source>
        <dbReference type="PROSITE" id="PS50937"/>
    </source>
</evidence>
<proteinExistence type="predicted"/>
<evidence type="ECO:0000256" key="5">
    <source>
        <dbReference type="ARBA" id="ARBA00023163"/>
    </source>
</evidence>
<dbReference type="PRINTS" id="PR00040">
    <property type="entry name" value="HTHMERR"/>
</dbReference>
<dbReference type="EMBL" id="JAUQTG010000005">
    <property type="protein sequence ID" value="MDO7856825.1"/>
    <property type="molecule type" value="Genomic_DNA"/>
</dbReference>
<keyword evidence="3" id="KW-0805">Transcription regulation</keyword>
<dbReference type="PANTHER" id="PTHR30204">
    <property type="entry name" value="REDOX-CYCLING DRUG-SENSING TRANSCRIPTIONAL ACTIVATOR SOXR"/>
    <property type="match status" value="1"/>
</dbReference>
<dbReference type="InterPro" id="IPR011789">
    <property type="entry name" value="CueR"/>
</dbReference>
<dbReference type="SMART" id="SM00422">
    <property type="entry name" value="HTH_MERR"/>
    <property type="match status" value="1"/>
</dbReference>
<keyword evidence="4" id="KW-0238">DNA-binding</keyword>
<comment type="caution">
    <text evidence="7">The sequence shown here is derived from an EMBL/GenBank/DDBJ whole genome shotgun (WGS) entry which is preliminary data.</text>
</comment>
<dbReference type="InterPro" id="IPR009061">
    <property type="entry name" value="DNA-bd_dom_put_sf"/>
</dbReference>
<gene>
    <name evidence="7" type="primary">cueR</name>
    <name evidence="7" type="ORF">Q5E86_10760</name>
</gene>
<dbReference type="PANTHER" id="PTHR30204:SF94">
    <property type="entry name" value="HEAVY METAL-DEPENDENT TRANSCRIPTIONAL REGULATOR HI_0293-RELATED"/>
    <property type="match status" value="1"/>
</dbReference>
<protein>
    <submittedName>
        <fullName evidence="7">Cu(I)-responsive transcriptional regulator</fullName>
    </submittedName>
</protein>
<dbReference type="SUPFAM" id="SSF46955">
    <property type="entry name" value="Putative DNA-binding domain"/>
    <property type="match status" value="1"/>
</dbReference>
<keyword evidence="2" id="KW-0963">Cytoplasm</keyword>
<reference evidence="7" key="2">
    <citation type="journal article" date="2024" name="Int. J. Antimicrob. Agents">
        <title>Identification of a novel Providencia species showing multi-drug-resistant in three patients with hospital-acquired infection.</title>
        <authorList>
            <person name="Yang W."/>
            <person name="Chen J."/>
            <person name="Yang F."/>
            <person name="Ji P."/>
            <person name="Shen S."/>
            <person name="Yin D."/>
            <person name="Hu F."/>
        </authorList>
    </citation>
    <scope>NUCLEOTIDE SEQUENCE</scope>
    <source>
        <strain evidence="7">CRE-138-0111</strain>
    </source>
</reference>
<dbReference type="Gene3D" id="1.10.1660.10">
    <property type="match status" value="1"/>
</dbReference>
<comment type="subcellular location">
    <subcellularLocation>
        <location evidence="1">Cytoplasm</location>
    </subcellularLocation>
</comment>
<evidence type="ECO:0000256" key="3">
    <source>
        <dbReference type="ARBA" id="ARBA00023015"/>
    </source>
</evidence>
<keyword evidence="5" id="KW-0804">Transcription</keyword>
<dbReference type="PROSITE" id="PS50937">
    <property type="entry name" value="HTH_MERR_2"/>
    <property type="match status" value="1"/>
</dbReference>
<evidence type="ECO:0000256" key="1">
    <source>
        <dbReference type="ARBA" id="ARBA00004496"/>
    </source>
</evidence>
<keyword evidence="8" id="KW-1185">Reference proteome</keyword>